<keyword evidence="6" id="KW-0158">Chromosome</keyword>
<comment type="catalytic activity">
    <reaction evidence="18">
        <text>ATP + H2O = ADP + phosphate + H(+)</text>
        <dbReference type="Rhea" id="RHEA:13065"/>
        <dbReference type="ChEBI" id="CHEBI:15377"/>
        <dbReference type="ChEBI" id="CHEBI:15378"/>
        <dbReference type="ChEBI" id="CHEBI:30616"/>
        <dbReference type="ChEBI" id="CHEBI:43474"/>
        <dbReference type="ChEBI" id="CHEBI:456216"/>
    </reaction>
</comment>
<protein>
    <recommendedName>
        <fullName evidence="5">DNA repair protein RAD50</fullName>
    </recommendedName>
</protein>
<evidence type="ECO:0000256" key="7">
    <source>
        <dbReference type="ARBA" id="ARBA00022723"/>
    </source>
</evidence>
<keyword evidence="13" id="KW-0460">Magnesium</keyword>
<comment type="cofactor">
    <cofactor evidence="1">
        <name>Zn(2+)</name>
        <dbReference type="ChEBI" id="CHEBI:29105"/>
    </cofactor>
</comment>
<dbReference type="Gene3D" id="3.40.50.300">
    <property type="entry name" value="P-loop containing nucleotide triphosphate hydrolases"/>
    <property type="match status" value="1"/>
</dbReference>
<dbReference type="GO" id="GO:0000722">
    <property type="term" value="P:telomere maintenance via recombination"/>
    <property type="evidence" value="ECO:0007669"/>
    <property type="project" value="TreeGrafter"/>
</dbReference>
<keyword evidence="20" id="KW-1185">Reference proteome</keyword>
<dbReference type="SUPFAM" id="SSF52540">
    <property type="entry name" value="P-loop containing nucleoside triphosphate hydrolases"/>
    <property type="match status" value="1"/>
</dbReference>
<evidence type="ECO:0000256" key="13">
    <source>
        <dbReference type="ARBA" id="ARBA00022842"/>
    </source>
</evidence>
<dbReference type="GO" id="GO:0051880">
    <property type="term" value="F:G-quadruplex DNA binding"/>
    <property type="evidence" value="ECO:0007669"/>
    <property type="project" value="TreeGrafter"/>
</dbReference>
<keyword evidence="17" id="KW-0469">Meiosis</keyword>
<reference evidence="19 20" key="1">
    <citation type="journal article" date="2016" name="Mol. Biol. Evol.">
        <title>Comparative Genomics of Early-Diverging Mushroom-Forming Fungi Provides Insights into the Origins of Lignocellulose Decay Capabilities.</title>
        <authorList>
            <person name="Nagy L.G."/>
            <person name="Riley R."/>
            <person name="Tritt A."/>
            <person name="Adam C."/>
            <person name="Daum C."/>
            <person name="Floudas D."/>
            <person name="Sun H."/>
            <person name="Yadav J.S."/>
            <person name="Pangilinan J."/>
            <person name="Larsson K.H."/>
            <person name="Matsuura K."/>
            <person name="Barry K."/>
            <person name="Labutti K."/>
            <person name="Kuo R."/>
            <person name="Ohm R.A."/>
            <person name="Bhattacharya S.S."/>
            <person name="Shirouzu T."/>
            <person name="Yoshinaga Y."/>
            <person name="Martin F.M."/>
            <person name="Grigoriev I.V."/>
            <person name="Hibbett D.S."/>
        </authorList>
    </citation>
    <scope>NUCLEOTIDE SEQUENCE [LARGE SCALE GENOMIC DNA]</scope>
    <source>
        <strain evidence="19 20">HHB12029</strain>
    </source>
</reference>
<dbReference type="EMBL" id="KV426032">
    <property type="protein sequence ID" value="KZV91231.1"/>
    <property type="molecule type" value="Genomic_DNA"/>
</dbReference>
<dbReference type="PANTHER" id="PTHR18867:SF12">
    <property type="entry name" value="DNA REPAIR PROTEIN RAD50"/>
    <property type="match status" value="1"/>
</dbReference>
<dbReference type="FunFam" id="3.40.50.300:FF:000593">
    <property type="entry name" value="DNA repair protein RAD50"/>
    <property type="match status" value="1"/>
</dbReference>
<evidence type="ECO:0000256" key="14">
    <source>
        <dbReference type="ARBA" id="ARBA00023054"/>
    </source>
</evidence>
<comment type="similarity">
    <text evidence="4">Belongs to the SMC family. RAD50 subfamily.</text>
</comment>
<keyword evidence="8" id="KW-0547">Nucleotide-binding</keyword>
<keyword evidence="7" id="KW-0479">Metal-binding</keyword>
<keyword evidence="14" id="KW-0175">Coiled coil</keyword>
<dbReference type="GO" id="GO:0030870">
    <property type="term" value="C:Mre11 complex"/>
    <property type="evidence" value="ECO:0007669"/>
    <property type="project" value="TreeGrafter"/>
</dbReference>
<keyword evidence="12" id="KW-0067">ATP-binding</keyword>
<name>A0A165GZL4_EXIGL</name>
<dbReference type="GO" id="GO:0046872">
    <property type="term" value="F:metal ion binding"/>
    <property type="evidence" value="ECO:0007669"/>
    <property type="project" value="UniProtKB-KW"/>
</dbReference>
<organism evidence="19 20">
    <name type="scientific">Exidia glandulosa HHB12029</name>
    <dbReference type="NCBI Taxonomy" id="1314781"/>
    <lineage>
        <taxon>Eukaryota</taxon>
        <taxon>Fungi</taxon>
        <taxon>Dikarya</taxon>
        <taxon>Basidiomycota</taxon>
        <taxon>Agaricomycotina</taxon>
        <taxon>Agaricomycetes</taxon>
        <taxon>Auriculariales</taxon>
        <taxon>Exidiaceae</taxon>
        <taxon>Exidia</taxon>
    </lineage>
</organism>
<dbReference type="GO" id="GO:0007004">
    <property type="term" value="P:telomere maintenance via telomerase"/>
    <property type="evidence" value="ECO:0007669"/>
    <property type="project" value="TreeGrafter"/>
</dbReference>
<evidence type="ECO:0000256" key="9">
    <source>
        <dbReference type="ARBA" id="ARBA00022763"/>
    </source>
</evidence>
<evidence type="ECO:0000256" key="8">
    <source>
        <dbReference type="ARBA" id="ARBA00022741"/>
    </source>
</evidence>
<evidence type="ECO:0000256" key="11">
    <source>
        <dbReference type="ARBA" id="ARBA00022833"/>
    </source>
</evidence>
<gene>
    <name evidence="19" type="ORF">EXIGLDRAFT_719599</name>
</gene>
<keyword evidence="15" id="KW-0234">DNA repair</keyword>
<dbReference type="InParanoid" id="A0A165GZL4"/>
<dbReference type="GO" id="GO:0005524">
    <property type="term" value="F:ATP binding"/>
    <property type="evidence" value="ECO:0007669"/>
    <property type="project" value="UniProtKB-KW"/>
</dbReference>
<evidence type="ECO:0000256" key="15">
    <source>
        <dbReference type="ARBA" id="ARBA00023204"/>
    </source>
</evidence>
<evidence type="ECO:0000256" key="5">
    <source>
        <dbReference type="ARBA" id="ARBA00017893"/>
    </source>
</evidence>
<evidence type="ECO:0000256" key="17">
    <source>
        <dbReference type="ARBA" id="ARBA00023254"/>
    </source>
</evidence>
<dbReference type="Pfam" id="PF13558">
    <property type="entry name" value="SbcC_Walker_B"/>
    <property type="match status" value="1"/>
</dbReference>
<dbReference type="GO" id="GO:0003691">
    <property type="term" value="F:double-stranded telomeric DNA binding"/>
    <property type="evidence" value="ECO:0007669"/>
    <property type="project" value="TreeGrafter"/>
</dbReference>
<evidence type="ECO:0000313" key="19">
    <source>
        <dbReference type="EMBL" id="KZV91231.1"/>
    </source>
</evidence>
<evidence type="ECO:0000256" key="2">
    <source>
        <dbReference type="ARBA" id="ARBA00004123"/>
    </source>
</evidence>
<comment type="subcellular location">
    <subcellularLocation>
        <location evidence="3">Chromosome</location>
    </subcellularLocation>
    <subcellularLocation>
        <location evidence="2">Nucleus</location>
    </subcellularLocation>
</comment>
<evidence type="ECO:0000256" key="3">
    <source>
        <dbReference type="ARBA" id="ARBA00004286"/>
    </source>
</evidence>
<dbReference type="AlphaFoldDB" id="A0A165GZL4"/>
<evidence type="ECO:0000256" key="1">
    <source>
        <dbReference type="ARBA" id="ARBA00001947"/>
    </source>
</evidence>
<keyword evidence="10" id="KW-0378">Hydrolase</keyword>
<proteinExistence type="inferred from homology"/>
<keyword evidence="9" id="KW-0227">DNA damage</keyword>
<keyword evidence="16" id="KW-0539">Nucleus</keyword>
<dbReference type="PANTHER" id="PTHR18867">
    <property type="entry name" value="RAD50"/>
    <property type="match status" value="1"/>
</dbReference>
<dbReference type="GO" id="GO:0000794">
    <property type="term" value="C:condensed nuclear chromosome"/>
    <property type="evidence" value="ECO:0007669"/>
    <property type="project" value="TreeGrafter"/>
</dbReference>
<evidence type="ECO:0000256" key="4">
    <source>
        <dbReference type="ARBA" id="ARBA00009439"/>
    </source>
</evidence>
<dbReference type="InterPro" id="IPR027417">
    <property type="entry name" value="P-loop_NTPase"/>
</dbReference>
<evidence type="ECO:0000313" key="20">
    <source>
        <dbReference type="Proteomes" id="UP000077266"/>
    </source>
</evidence>
<evidence type="ECO:0000256" key="18">
    <source>
        <dbReference type="ARBA" id="ARBA00049360"/>
    </source>
</evidence>
<evidence type="ECO:0000256" key="16">
    <source>
        <dbReference type="ARBA" id="ARBA00023242"/>
    </source>
</evidence>
<evidence type="ECO:0000256" key="6">
    <source>
        <dbReference type="ARBA" id="ARBA00022454"/>
    </source>
</evidence>
<evidence type="ECO:0000256" key="10">
    <source>
        <dbReference type="ARBA" id="ARBA00022801"/>
    </source>
</evidence>
<accession>A0A165GZL4</accession>
<dbReference type="GO" id="GO:0070192">
    <property type="term" value="P:chromosome organization involved in meiotic cell cycle"/>
    <property type="evidence" value="ECO:0007669"/>
    <property type="project" value="TreeGrafter"/>
</dbReference>
<evidence type="ECO:0000256" key="12">
    <source>
        <dbReference type="ARBA" id="ARBA00022840"/>
    </source>
</evidence>
<dbReference type="GO" id="GO:0016787">
    <property type="term" value="F:hydrolase activity"/>
    <property type="evidence" value="ECO:0007669"/>
    <property type="project" value="UniProtKB-KW"/>
</dbReference>
<dbReference type="GO" id="GO:0043047">
    <property type="term" value="F:single-stranded telomeric DNA binding"/>
    <property type="evidence" value="ECO:0007669"/>
    <property type="project" value="TreeGrafter"/>
</dbReference>
<keyword evidence="11" id="KW-0862">Zinc</keyword>
<dbReference type="GO" id="GO:0006302">
    <property type="term" value="P:double-strand break repair"/>
    <property type="evidence" value="ECO:0007669"/>
    <property type="project" value="TreeGrafter"/>
</dbReference>
<dbReference type="Proteomes" id="UP000077266">
    <property type="component" value="Unassembled WGS sequence"/>
</dbReference>
<sequence>MKYHGLKMEEVNDTMKHLWNKTYQGTDIDGIKICSDSEGASVAGKRSYNYRVVMTKDHVEMDMRGRCSAGQKMLASIIIRLALSDSFGQNCGILALDEPTNALDTENIDALAGSLVDIINARKGSNFQLIVITHDEQFLRKLGEAEVMEYYWRVSRDLKQKSVIERQRFG</sequence>
<dbReference type="STRING" id="1314781.A0A165GZL4"/>
<dbReference type="OrthoDB" id="18797at2759"/>